<proteinExistence type="predicted"/>
<protein>
    <submittedName>
        <fullName evidence="1">Uncharacterized protein</fullName>
    </submittedName>
</protein>
<gene>
    <name evidence="1" type="ORF">GHJ91_01405</name>
</gene>
<sequence>MNIVLDRKTLQYLRRIQGALALDEKRRAEKRQRKRKPKSLLAGDARKHVVNQVMDVLRGWRASPFEYEASTRAGLRVGLIMRGHGWEAAHCEAHALVQEGLRLLGAKRPTWEQGQREYTIAEEDCNWCGLPLPEGSRSDGRRRRFCSALCAQSAFTHRDYGRRKQYDAIAESALSIIRQSKMPMRDCQHCGVKYRPLATKPDQQYCSEKCKWQAMRVHPDRSCLHCSRAFQPKEAEQKYCSRDCYTAANSKPRFMQECAECGKDFWPRKAGALRCSFVCRNAYIVRTRKPHGKSNVIYLTPDLLDREFAQPGVQICTAEIFDRMFG</sequence>
<dbReference type="AlphaFoldDB" id="A0A6G1WDR8"/>
<dbReference type="EMBL" id="WISB01000008">
    <property type="protein sequence ID" value="MQW67871.1"/>
    <property type="molecule type" value="Genomic_DNA"/>
</dbReference>
<evidence type="ECO:0000313" key="1">
    <source>
        <dbReference type="EMBL" id="MQW67871.1"/>
    </source>
</evidence>
<comment type="caution">
    <text evidence="1">The sequence shown here is derived from an EMBL/GenBank/DDBJ whole genome shotgun (WGS) entry which is preliminary data.</text>
</comment>
<accession>A0A6G1WDR8</accession>
<name>A0A6G1WDR8_9HYPH</name>
<organism evidence="1">
    <name type="scientific">Sinorhizobium medicae</name>
    <dbReference type="NCBI Taxonomy" id="110321"/>
    <lineage>
        <taxon>Bacteria</taxon>
        <taxon>Pseudomonadati</taxon>
        <taxon>Pseudomonadota</taxon>
        <taxon>Alphaproteobacteria</taxon>
        <taxon>Hyphomicrobiales</taxon>
        <taxon>Rhizobiaceae</taxon>
        <taxon>Sinorhizobium/Ensifer group</taxon>
        <taxon>Sinorhizobium</taxon>
    </lineage>
</organism>
<dbReference type="RefSeq" id="WP_153412238.1">
    <property type="nucleotide sequence ID" value="NZ_WISB01000008.1"/>
</dbReference>
<reference evidence="1" key="1">
    <citation type="journal article" date="2013" name="Genome Biol.">
        <title>Comparative genomics of the core and accessory genomes of 48 Sinorhizobium strains comprising five genospecies.</title>
        <authorList>
            <person name="Sugawara M."/>
            <person name="Epstein B."/>
            <person name="Badgley B.D."/>
            <person name="Unno T."/>
            <person name="Xu L."/>
            <person name="Reese J."/>
            <person name="Gyaneshwar P."/>
            <person name="Denny R."/>
            <person name="Mudge J."/>
            <person name="Bharti A.K."/>
            <person name="Farmer A.D."/>
            <person name="May G.D."/>
            <person name="Woodward J.E."/>
            <person name="Medigue C."/>
            <person name="Vallenet D."/>
            <person name="Lajus A."/>
            <person name="Rouy Z."/>
            <person name="Martinez-Vaz B."/>
            <person name="Tiffin P."/>
            <person name="Young N.D."/>
            <person name="Sadowsky M.J."/>
        </authorList>
    </citation>
    <scope>NUCLEOTIDE SEQUENCE</scope>
    <source>
        <strain evidence="1">M1</strain>
    </source>
</reference>